<keyword evidence="1" id="KW-0812">Transmembrane</keyword>
<dbReference type="Proteomes" id="UP001500523">
    <property type="component" value="Unassembled WGS sequence"/>
</dbReference>
<evidence type="ECO:0000256" key="1">
    <source>
        <dbReference type="SAM" id="Phobius"/>
    </source>
</evidence>
<keyword evidence="1" id="KW-0472">Membrane</keyword>
<comment type="caution">
    <text evidence="3">The sequence shown here is derived from an EMBL/GenBank/DDBJ whole genome shotgun (WGS) entry which is preliminary data.</text>
</comment>
<dbReference type="InterPro" id="IPR036514">
    <property type="entry name" value="SGNH_hydro_sf"/>
</dbReference>
<dbReference type="InterPro" id="IPR013830">
    <property type="entry name" value="SGNH_hydro"/>
</dbReference>
<feature type="transmembrane region" description="Helical" evidence="1">
    <location>
        <begin position="15"/>
        <end position="35"/>
    </location>
</feature>
<keyword evidence="1" id="KW-1133">Transmembrane helix</keyword>
<sequence length="247" mass="27054">MPAHPDPSPTLRSRIRFIATMGAVFVIVVGAYLVLARAYTDHRRATAPLPDAERRTDACSLWFIGSSTIFKWSTLAADMAPWDAHNRGVNGAIIPQITDWLTNEPPGPPPAAIVFYGGENDIDGGATGAQALTSLDRFLTLKTRRYGPLPVIAISLKPSPSRWSERPQQIVFNDGLRRLAAVRDDLHVVDIQSSMLVNGRPGPFYIADGIHMNAIGYARWTARLRPALAHILPADAMARCRTIAGRR</sequence>
<dbReference type="SUPFAM" id="SSF52266">
    <property type="entry name" value="SGNH hydrolase"/>
    <property type="match status" value="1"/>
</dbReference>
<name>A0ABP7DDA1_9SPHN</name>
<evidence type="ECO:0000313" key="4">
    <source>
        <dbReference type="Proteomes" id="UP001500523"/>
    </source>
</evidence>
<proteinExistence type="predicted"/>
<reference evidence="4" key="1">
    <citation type="journal article" date="2019" name="Int. J. Syst. Evol. Microbiol.">
        <title>The Global Catalogue of Microorganisms (GCM) 10K type strain sequencing project: providing services to taxonomists for standard genome sequencing and annotation.</title>
        <authorList>
            <consortium name="The Broad Institute Genomics Platform"/>
            <consortium name="The Broad Institute Genome Sequencing Center for Infectious Disease"/>
            <person name="Wu L."/>
            <person name="Ma J."/>
        </authorList>
    </citation>
    <scope>NUCLEOTIDE SEQUENCE [LARGE SCALE GENOMIC DNA]</scope>
    <source>
        <strain evidence="4">JCM 17498</strain>
    </source>
</reference>
<organism evidence="3 4">
    <name type="scientific">Sphingomonas cynarae</name>
    <dbReference type="NCBI Taxonomy" id="930197"/>
    <lineage>
        <taxon>Bacteria</taxon>
        <taxon>Pseudomonadati</taxon>
        <taxon>Pseudomonadota</taxon>
        <taxon>Alphaproteobacteria</taxon>
        <taxon>Sphingomonadales</taxon>
        <taxon>Sphingomonadaceae</taxon>
        <taxon>Sphingomonas</taxon>
    </lineage>
</organism>
<evidence type="ECO:0000313" key="3">
    <source>
        <dbReference type="EMBL" id="GAA3702761.1"/>
    </source>
</evidence>
<gene>
    <name evidence="3" type="ORF">GCM10022268_10640</name>
</gene>
<dbReference type="Pfam" id="PF13472">
    <property type="entry name" value="Lipase_GDSL_2"/>
    <property type="match status" value="1"/>
</dbReference>
<dbReference type="RefSeq" id="WP_344692337.1">
    <property type="nucleotide sequence ID" value="NZ_BAABBF010000002.1"/>
</dbReference>
<dbReference type="Gene3D" id="3.40.50.1110">
    <property type="entry name" value="SGNH hydrolase"/>
    <property type="match status" value="1"/>
</dbReference>
<protein>
    <recommendedName>
        <fullName evidence="2">SGNH hydrolase-type esterase domain-containing protein</fullName>
    </recommendedName>
</protein>
<accession>A0ABP7DDA1</accession>
<dbReference type="EMBL" id="BAABBF010000002">
    <property type="protein sequence ID" value="GAA3702761.1"/>
    <property type="molecule type" value="Genomic_DNA"/>
</dbReference>
<keyword evidence="4" id="KW-1185">Reference proteome</keyword>
<feature type="domain" description="SGNH hydrolase-type esterase" evidence="2">
    <location>
        <begin position="72"/>
        <end position="219"/>
    </location>
</feature>
<evidence type="ECO:0000259" key="2">
    <source>
        <dbReference type="Pfam" id="PF13472"/>
    </source>
</evidence>